<keyword evidence="8" id="KW-0175">Coiled coil</keyword>
<name>A0AA49PYP0_9BACT</name>
<dbReference type="HAMAP" id="MF_00092">
    <property type="entry name" value="MutS2"/>
    <property type="match status" value="1"/>
</dbReference>
<dbReference type="AlphaFoldDB" id="A0AA49PYP0"/>
<keyword evidence="2 7" id="KW-0547">Nucleotide-binding</keyword>
<dbReference type="EC" id="3.1.-.-" evidence="7"/>
<dbReference type="SUPFAM" id="SSF52540">
    <property type="entry name" value="P-loop containing nucleoside triphosphate hydrolases"/>
    <property type="match status" value="1"/>
</dbReference>
<dbReference type="Pfam" id="PF20297">
    <property type="entry name" value="MSSS"/>
    <property type="match status" value="1"/>
</dbReference>
<dbReference type="EMBL" id="CP120682">
    <property type="protein sequence ID" value="WKN39739.1"/>
    <property type="molecule type" value="Genomic_DNA"/>
</dbReference>
<dbReference type="PIRSF" id="PIRSF005814">
    <property type="entry name" value="MutS_YshD"/>
    <property type="match status" value="1"/>
</dbReference>
<dbReference type="PANTHER" id="PTHR48466:SF2">
    <property type="entry name" value="OS10G0509000 PROTEIN"/>
    <property type="match status" value="1"/>
</dbReference>
<dbReference type="InterPro" id="IPR045076">
    <property type="entry name" value="MutS"/>
</dbReference>
<dbReference type="GO" id="GO:0006298">
    <property type="term" value="P:mismatch repair"/>
    <property type="evidence" value="ECO:0007669"/>
    <property type="project" value="InterPro"/>
</dbReference>
<dbReference type="InterPro" id="IPR007696">
    <property type="entry name" value="DNA_mismatch_repair_MutS_core"/>
</dbReference>
<dbReference type="Gene3D" id="3.30.1370.110">
    <property type="match status" value="1"/>
</dbReference>
<dbReference type="NCBIfam" id="TIGR01069">
    <property type="entry name" value="mutS2"/>
    <property type="match status" value="1"/>
</dbReference>
<dbReference type="Pfam" id="PF00488">
    <property type="entry name" value="MutS_V"/>
    <property type="match status" value="1"/>
</dbReference>
<dbReference type="PANTHER" id="PTHR48466">
    <property type="entry name" value="OS10G0509000 PROTEIN-RELATED"/>
    <property type="match status" value="1"/>
</dbReference>
<sequence>MLYPDTIEDKIGFDQIRQLLKEACTSSLGTYYVDKIQFSDDFNHIGKLLNQTEEFRLILQEDTAFPSGNYLDVRPQLNKAKTPGIFLSEEEFHQIQLSLDTILRCLAFFKNDEHQEAYPSLYQLSQYVEVPPKLLSQIRQVIDEKGHMRNNASRELQDIRRSILSEQTRLRKVLDQILRQARQQGYTADDATITIRGGRMVIPIQAEYKRRIKGFVHDESATGQTVFLEPAEVLEVNNEIRDLEYRERREITKILIGLTDQLRPHLQELRRAYQFLGMMDFIRAKARLAVQLDASCPTLKKERVIQWERARHPLLQLSHQAQNKPVVPLTIELQPDQRILVISGPNAGGKSICLKTVALVQYMLQCGLLVPMNEQSTVGIFQSIFIDIGDEQSLENDLSTYSSHLTNMNHFVKFADQKTLVLIDEFGTGTEPQFGGAIAEAILDDLNQKNVFGVITTHYSNLKEFANRAEGVVNGAMRFDTDVLEPLYQLDIGKPGSSFALEIARKIGLQNPILDHAKELVGVEHVQYEKMLSELENEKNKFQQLTQDLAAKEKRITSTSKEYEELREHLKNERKRILADAKREASQLLQDTNQKIENTIRIIKEEKAEKEVTRQVRQELEDWKKKVKPAEPKPRRAPRVVKEDGAIREGDAVRVKENGALGEVLSLRNNQAEILIGSLKSNVKLNRLEKVAKQSLKKVRSEASVSRSSNINLNEKRANFNSNLDIRGNRAEEVIPRLETWVDEAAMFGASELRIVHGKGNGVLREVVRNYLKTHPSVSHFEEEHIERGGSGVTLAYLH</sequence>
<reference evidence="10" key="1">
    <citation type="journal article" date="2023" name="Comput. Struct. Biotechnol. J.">
        <title>Discovery of a novel marine Bacteroidetes with a rich repertoire of carbohydrate-active enzymes.</title>
        <authorList>
            <person name="Chen B."/>
            <person name="Liu G."/>
            <person name="Chen Q."/>
            <person name="Wang H."/>
            <person name="Liu L."/>
            <person name="Tang K."/>
        </authorList>
    </citation>
    <scope>NUCLEOTIDE SEQUENCE</scope>
    <source>
        <strain evidence="10">TK19036</strain>
    </source>
</reference>
<dbReference type="GO" id="GO:0045910">
    <property type="term" value="P:negative regulation of DNA recombination"/>
    <property type="evidence" value="ECO:0007669"/>
    <property type="project" value="InterPro"/>
</dbReference>
<keyword evidence="6 7" id="KW-0238">DNA-binding</keyword>
<dbReference type="EC" id="3.6.4.-" evidence="7"/>
<gene>
    <name evidence="7" type="primary">mutS2</name>
    <name evidence="7" type="synonym">rqcU</name>
    <name evidence="10" type="ORF">K4G66_13670</name>
</gene>
<dbReference type="InterPro" id="IPR005747">
    <property type="entry name" value="MutS2"/>
</dbReference>
<keyword evidence="7 10" id="KW-0255">Endonuclease</keyword>
<dbReference type="GO" id="GO:0005524">
    <property type="term" value="F:ATP binding"/>
    <property type="evidence" value="ECO:0007669"/>
    <property type="project" value="UniProtKB-UniRule"/>
</dbReference>
<evidence type="ECO:0000256" key="6">
    <source>
        <dbReference type="ARBA" id="ARBA00023125"/>
    </source>
</evidence>
<dbReference type="GO" id="GO:0140664">
    <property type="term" value="F:ATP-dependent DNA damage sensor activity"/>
    <property type="evidence" value="ECO:0007669"/>
    <property type="project" value="InterPro"/>
</dbReference>
<dbReference type="Gene3D" id="3.40.50.300">
    <property type="entry name" value="P-loop containing nucleotide triphosphate hydrolases"/>
    <property type="match status" value="1"/>
</dbReference>
<evidence type="ECO:0000259" key="9">
    <source>
        <dbReference type="PROSITE" id="PS50828"/>
    </source>
</evidence>
<keyword evidence="7" id="KW-0540">Nuclease</keyword>
<comment type="subunit">
    <text evidence="7">Homodimer. Binds to stalled ribosomes, contacting rRNA.</text>
</comment>
<evidence type="ECO:0000256" key="4">
    <source>
        <dbReference type="ARBA" id="ARBA00022840"/>
    </source>
</evidence>
<feature type="coiled-coil region" evidence="8">
    <location>
        <begin position="525"/>
        <end position="613"/>
    </location>
</feature>
<keyword evidence="5 7" id="KW-0694">RNA-binding</keyword>
<dbReference type="SUPFAM" id="SSF160443">
    <property type="entry name" value="SMR domain-like"/>
    <property type="match status" value="1"/>
</dbReference>
<proteinExistence type="inferred from homology"/>
<dbReference type="GO" id="GO:0016887">
    <property type="term" value="F:ATP hydrolysis activity"/>
    <property type="evidence" value="ECO:0007669"/>
    <property type="project" value="InterPro"/>
</dbReference>
<dbReference type="GO" id="GO:0019843">
    <property type="term" value="F:rRNA binding"/>
    <property type="evidence" value="ECO:0007669"/>
    <property type="project" value="UniProtKB-UniRule"/>
</dbReference>
<dbReference type="Pfam" id="PF01713">
    <property type="entry name" value="Smr"/>
    <property type="match status" value="1"/>
</dbReference>
<dbReference type="InterPro" id="IPR027417">
    <property type="entry name" value="P-loop_NTPase"/>
</dbReference>
<evidence type="ECO:0000256" key="2">
    <source>
        <dbReference type="ARBA" id="ARBA00022741"/>
    </source>
</evidence>
<comment type="function">
    <text evidence="7">Acts as a ribosome collision sensor, splitting the ribosome into its 2 subunits. Detects stalled/collided 70S ribosomes which it binds and splits by an ATP-hydrolysis driven conformational change. Acts upstream of the ribosome quality control system (RQC), a ribosome-associated complex that mediates the extraction of incompletely synthesized nascent chains from stalled ribosomes and their subsequent degradation. Probably generates substrates for RQC.</text>
</comment>
<dbReference type="SUPFAM" id="SSF48334">
    <property type="entry name" value="DNA repair protein MutS, domain III"/>
    <property type="match status" value="1"/>
</dbReference>
<dbReference type="InterPro" id="IPR002625">
    <property type="entry name" value="Smr_dom"/>
</dbReference>
<keyword evidence="3 7" id="KW-0378">Hydrolase</keyword>
<dbReference type="SMART" id="SM00463">
    <property type="entry name" value="SMR"/>
    <property type="match status" value="1"/>
</dbReference>
<evidence type="ECO:0000256" key="8">
    <source>
        <dbReference type="SAM" id="Coils"/>
    </source>
</evidence>
<organism evidence="10">
    <name type="scientific">Roseihalotalea indica</name>
    <dbReference type="NCBI Taxonomy" id="2867963"/>
    <lineage>
        <taxon>Bacteria</taxon>
        <taxon>Pseudomonadati</taxon>
        <taxon>Bacteroidota</taxon>
        <taxon>Cytophagia</taxon>
        <taxon>Cytophagales</taxon>
        <taxon>Catalimonadaceae</taxon>
        <taxon>Roseihalotalea</taxon>
    </lineage>
</organism>
<keyword evidence="4 7" id="KW-0067">ATP-binding</keyword>
<evidence type="ECO:0000256" key="3">
    <source>
        <dbReference type="ARBA" id="ARBA00022801"/>
    </source>
</evidence>
<comment type="function">
    <text evidence="7">Endonuclease that is involved in the suppression of homologous recombination and thus may have a key role in the control of bacterial genetic diversity.</text>
</comment>
<accession>A0AA49PYP0</accession>
<evidence type="ECO:0000256" key="5">
    <source>
        <dbReference type="ARBA" id="ARBA00022884"/>
    </source>
</evidence>
<dbReference type="InterPro" id="IPR000432">
    <property type="entry name" value="DNA_mismatch_repair_MutS_C"/>
</dbReference>
<feature type="domain" description="Smr" evidence="9">
    <location>
        <begin position="724"/>
        <end position="799"/>
    </location>
</feature>
<dbReference type="GO" id="GO:0072344">
    <property type="term" value="P:rescue of stalled ribosome"/>
    <property type="evidence" value="ECO:0007669"/>
    <property type="project" value="UniProtKB-UniRule"/>
</dbReference>
<dbReference type="InterPro" id="IPR036187">
    <property type="entry name" value="DNA_mismatch_repair_MutS_sf"/>
</dbReference>
<evidence type="ECO:0000256" key="1">
    <source>
        <dbReference type="ARBA" id="ARBA00022730"/>
    </source>
</evidence>
<dbReference type="GO" id="GO:0004519">
    <property type="term" value="F:endonuclease activity"/>
    <property type="evidence" value="ECO:0007669"/>
    <property type="project" value="UniProtKB-UniRule"/>
</dbReference>
<dbReference type="SMART" id="SM00534">
    <property type="entry name" value="MUTSac"/>
    <property type="match status" value="1"/>
</dbReference>
<feature type="binding site" evidence="7">
    <location>
        <begin position="344"/>
        <end position="351"/>
    </location>
    <ligand>
        <name>ATP</name>
        <dbReference type="ChEBI" id="CHEBI:30616"/>
    </ligand>
</feature>
<protein>
    <recommendedName>
        <fullName evidence="7">Endonuclease MutS2</fullName>
        <ecNumber evidence="7">3.1.-.-</ecNumber>
    </recommendedName>
    <alternativeName>
        <fullName evidence="7">Ribosome-associated protein quality control-upstream factor</fullName>
        <shortName evidence="7">RQC-upstream factor</shortName>
        <shortName evidence="7">RqcU</shortName>
        <ecNumber evidence="7">3.6.4.-</ecNumber>
    </alternativeName>
</protein>
<dbReference type="InterPro" id="IPR036063">
    <property type="entry name" value="Smr_dom_sf"/>
</dbReference>
<evidence type="ECO:0000313" key="10">
    <source>
        <dbReference type="EMBL" id="WKN39739.1"/>
    </source>
</evidence>
<dbReference type="SMART" id="SM00533">
    <property type="entry name" value="MUTSd"/>
    <property type="match status" value="1"/>
</dbReference>
<keyword evidence="1 7" id="KW-0699">rRNA-binding</keyword>
<dbReference type="GO" id="GO:0043023">
    <property type="term" value="F:ribosomal large subunit binding"/>
    <property type="evidence" value="ECO:0007669"/>
    <property type="project" value="UniProtKB-UniRule"/>
</dbReference>
<dbReference type="PROSITE" id="PS50828">
    <property type="entry name" value="SMR"/>
    <property type="match status" value="1"/>
</dbReference>
<dbReference type="InterPro" id="IPR046893">
    <property type="entry name" value="MSSS"/>
</dbReference>
<dbReference type="GO" id="GO:0030983">
    <property type="term" value="F:mismatched DNA binding"/>
    <property type="evidence" value="ECO:0007669"/>
    <property type="project" value="InterPro"/>
</dbReference>
<evidence type="ECO:0000256" key="7">
    <source>
        <dbReference type="HAMAP-Rule" id="MF_00092"/>
    </source>
</evidence>
<reference evidence="10" key="2">
    <citation type="journal article" date="2024" name="Antonie Van Leeuwenhoek">
        <title>Roseihalotalea indica gen. nov., sp. nov., a halophilic Bacteroidetes from mesopelagic Southwest Indian Ocean with higher carbohydrate metabolic potential.</title>
        <authorList>
            <person name="Chen B."/>
            <person name="Zhang M."/>
            <person name="Lin D."/>
            <person name="Ye J."/>
            <person name="Tang K."/>
        </authorList>
    </citation>
    <scope>NUCLEOTIDE SEQUENCE</scope>
    <source>
        <strain evidence="10">TK19036</strain>
    </source>
</reference>
<comment type="similarity">
    <text evidence="7">Belongs to the DNA mismatch repair MutS family. MutS2 subfamily.</text>
</comment>
<dbReference type="FunFam" id="3.40.50.300:FF:001531">
    <property type="entry name" value="Endonuclease MutS2"/>
    <property type="match status" value="1"/>
</dbReference>